<evidence type="ECO:0000313" key="3">
    <source>
        <dbReference type="Proteomes" id="UP000233276"/>
    </source>
</evidence>
<dbReference type="SUPFAM" id="SSF53098">
    <property type="entry name" value="Ribonuclease H-like"/>
    <property type="match status" value="1"/>
</dbReference>
<name>A0A2K9DY32_9MICO</name>
<dbReference type="GO" id="GO:0003676">
    <property type="term" value="F:nucleic acid binding"/>
    <property type="evidence" value="ECO:0007669"/>
    <property type="project" value="InterPro"/>
</dbReference>
<proteinExistence type="predicted"/>
<evidence type="ECO:0000259" key="1">
    <source>
        <dbReference type="SMART" id="SM00479"/>
    </source>
</evidence>
<sequence length="271" mass="29041">MAGEEDAILAWTDEETSGLTLDDHVLEVAVVFTDTDLNELGSFETLVRPQPSTFARILADPIVSDMHRKSGLLSALRAGGDDLPTVDEAEAALLAAIDQVARPGQMVMMAGGGVSHFDIGHLGRWMPAFGNRLHYGTVDISDVVRGYISATGNCDTFAKSPVKAHRAMADVREELEIAPLIWDMFQQYDSRRFAGVKSTPAERVLAGASLIQAASVQETDRELTTILDELSARDAVAGVTVVATKLLQMLATSSGRSSAAILDEVRMGAVR</sequence>
<feature type="domain" description="Exonuclease" evidence="1">
    <location>
        <begin position="8"/>
        <end position="187"/>
    </location>
</feature>
<dbReference type="Proteomes" id="UP000233276">
    <property type="component" value="Chromosome"/>
</dbReference>
<reference evidence="2 3" key="1">
    <citation type="submission" date="2017-12" db="EMBL/GenBank/DDBJ databases">
        <title>Isolation and characterization of estrogens degradatiion strain Microbacterium hominis SJTG1.</title>
        <authorList>
            <person name="Xiong W."/>
            <person name="Yin C."/>
            <person name="Zheng D."/>
            <person name="Liang R."/>
        </authorList>
    </citation>
    <scope>NUCLEOTIDE SEQUENCE [LARGE SCALE GENOMIC DNA]</scope>
    <source>
        <strain evidence="2 3">SJTG1</strain>
    </source>
</reference>
<organism evidence="2 3">
    <name type="scientific">Microbacterium hominis</name>
    <dbReference type="NCBI Taxonomy" id="162426"/>
    <lineage>
        <taxon>Bacteria</taxon>
        <taxon>Bacillati</taxon>
        <taxon>Actinomycetota</taxon>
        <taxon>Actinomycetes</taxon>
        <taxon>Micrococcales</taxon>
        <taxon>Microbacteriaceae</taxon>
        <taxon>Microbacterium</taxon>
    </lineage>
</organism>
<protein>
    <recommendedName>
        <fullName evidence="1">Exonuclease domain-containing protein</fullName>
    </recommendedName>
</protein>
<accession>A0A2K9DY32</accession>
<dbReference type="InterPro" id="IPR013520">
    <property type="entry name" value="Ribonucl_H"/>
</dbReference>
<dbReference type="Gene3D" id="3.30.420.10">
    <property type="entry name" value="Ribonuclease H-like superfamily/Ribonuclease H"/>
    <property type="match status" value="1"/>
</dbReference>
<dbReference type="InterPro" id="IPR012337">
    <property type="entry name" value="RNaseH-like_sf"/>
</dbReference>
<dbReference type="InterPro" id="IPR036397">
    <property type="entry name" value="RNaseH_sf"/>
</dbReference>
<dbReference type="SMART" id="SM00479">
    <property type="entry name" value="EXOIII"/>
    <property type="match status" value="1"/>
</dbReference>
<dbReference type="RefSeq" id="WP_101306173.1">
    <property type="nucleotide sequence ID" value="NZ_CP025299.1"/>
</dbReference>
<dbReference type="AlphaFoldDB" id="A0A2K9DY32"/>
<evidence type="ECO:0000313" key="2">
    <source>
        <dbReference type="EMBL" id="AUG29553.1"/>
    </source>
</evidence>
<gene>
    <name evidence="2" type="ORF">CXR34_08895</name>
</gene>
<dbReference type="KEGG" id="mhos:CXR34_08895"/>
<dbReference type="GO" id="GO:0004527">
    <property type="term" value="F:exonuclease activity"/>
    <property type="evidence" value="ECO:0007669"/>
    <property type="project" value="UniProtKB-ARBA"/>
</dbReference>
<dbReference type="EMBL" id="CP025299">
    <property type="protein sequence ID" value="AUG29553.1"/>
    <property type="molecule type" value="Genomic_DNA"/>
</dbReference>